<reference evidence="1 4" key="2">
    <citation type="submission" date="2018-07" db="EMBL/GenBank/DDBJ databases">
        <title>Genomic Encyclopedia of Archaeal and Bacterial Type Strains, Phase II (KMG-II): from individual species to whole genera.</title>
        <authorList>
            <person name="Goeker M."/>
        </authorList>
    </citation>
    <scope>NUCLEOTIDE SEQUENCE [LARGE SCALE GENOMIC DNA]</scope>
    <source>
        <strain evidence="1 4">JA575</strain>
    </source>
</reference>
<gene>
    <name evidence="1" type="ORF">BJ125_13631</name>
    <name evidence="2" type="ORF">SAMN05892882_13631</name>
</gene>
<evidence type="ECO:0000313" key="3">
    <source>
        <dbReference type="Proteomes" id="UP000252631"/>
    </source>
</evidence>
<dbReference type="EMBL" id="QRDT01000036">
    <property type="protein sequence ID" value="RED23243.1"/>
    <property type="molecule type" value="Genomic_DNA"/>
</dbReference>
<dbReference type="RefSeq" id="WP_114360756.1">
    <property type="nucleotide sequence ID" value="NZ_QRDT01000036.1"/>
</dbReference>
<dbReference type="Proteomes" id="UP000256343">
    <property type="component" value="Unassembled WGS sequence"/>
</dbReference>
<dbReference type="EMBL" id="UFQQ01000036">
    <property type="protein sequence ID" value="SSW93376.1"/>
    <property type="molecule type" value="Genomic_DNA"/>
</dbReference>
<protein>
    <submittedName>
        <fullName evidence="2">Uncharacterized protein</fullName>
    </submittedName>
</protein>
<dbReference type="AlphaFoldDB" id="A0A336JYD0"/>
<accession>A0A336JYD0</accession>
<evidence type="ECO:0000313" key="2">
    <source>
        <dbReference type="EMBL" id="SSW93376.1"/>
    </source>
</evidence>
<organism evidence="2 3">
    <name type="scientific">Rhodopseudomonas pentothenatexigens</name>
    <dbReference type="NCBI Taxonomy" id="999699"/>
    <lineage>
        <taxon>Bacteria</taxon>
        <taxon>Pseudomonadati</taxon>
        <taxon>Pseudomonadota</taxon>
        <taxon>Alphaproteobacteria</taxon>
        <taxon>Hyphomicrobiales</taxon>
        <taxon>Nitrobacteraceae</taxon>
        <taxon>Rhodopseudomonas</taxon>
    </lineage>
</organism>
<sequence>MSADQDKKMIEMLQQMQIDIEKSTRGSLESKGIQLDPDMEILHWEEGKRNLIEAGPCASQENCDDRCKPNVVICATRLACEALHVCGYRCRNVADPCANRICHSQPVDPR</sequence>
<reference evidence="2 3" key="1">
    <citation type="submission" date="2017-08" db="EMBL/GenBank/DDBJ databases">
        <authorList>
            <person name="de Groot N.N."/>
        </authorList>
    </citation>
    <scope>NUCLEOTIDE SEQUENCE [LARGE SCALE GENOMIC DNA]</scope>
    <source>
        <strain evidence="2 3">JA575</strain>
    </source>
</reference>
<evidence type="ECO:0000313" key="1">
    <source>
        <dbReference type="EMBL" id="RED23243.1"/>
    </source>
</evidence>
<evidence type="ECO:0000313" key="4">
    <source>
        <dbReference type="Proteomes" id="UP000256343"/>
    </source>
</evidence>
<keyword evidence="4" id="KW-1185">Reference proteome</keyword>
<dbReference type="Proteomes" id="UP000252631">
    <property type="component" value="Unassembled WGS sequence"/>
</dbReference>
<name>A0A336JYD0_9BRAD</name>
<proteinExistence type="predicted"/>